<evidence type="ECO:0000313" key="5">
    <source>
        <dbReference type="Proteomes" id="UP000244880"/>
    </source>
</evidence>
<dbReference type="AlphaFoldDB" id="A0A2R8BC19"/>
<sequence>MNIRHECPMPELSFSVAAPLHLHKENGCKLIATRWSLAGVWLAPDDDDLSGDIYLSVPFQGVDVSFPVVLKATDVPGHYTFHKLTVRQRETLGAFYKGVLSGQMVSTYDIITSLDTPVDLVPMGETEQEETAGQAKAKPRLLRALWNVAFYLAGAAFLVLFLGGQIWQRLSHVQLDHARFVAPITEYKAPEAGYLTRINVAVGDQVNPGDILARIEDPDRESDVEDVRAEVLLAERRLRIARNRVAEHRLQRKAQHAALLARFQTLWTPWRVNDRHALAYPDQIETARLALYNFERQRDPNAMGYFDMLDTLEETVTERDLDLRRWKRELRHRKAAADELVVRAKFEGTVFGVYALKGSYIARDDLVVEIEDNTPRMAVGWIDDSMATTVHIGMTADISYVFRGQTKHNQGQVIDIQAGTDIAQPDKFGMVITIQADDAGLKKTRKWFRRNAPARIRLKRGLFASWFERDNGRS</sequence>
<accession>A0A2R8BC19</accession>
<keyword evidence="5" id="KW-1185">Reference proteome</keyword>
<gene>
    <name evidence="4" type="ORF">ASD8599_01355</name>
</gene>
<protein>
    <submittedName>
        <fullName evidence="4">Uncharacterized protein</fullName>
    </submittedName>
</protein>
<evidence type="ECO:0000256" key="1">
    <source>
        <dbReference type="ARBA" id="ARBA00004196"/>
    </source>
</evidence>
<keyword evidence="3" id="KW-1133">Transmembrane helix</keyword>
<evidence type="ECO:0000256" key="2">
    <source>
        <dbReference type="ARBA" id="ARBA00023054"/>
    </source>
</evidence>
<dbReference type="PANTHER" id="PTHR32347:SF23">
    <property type="entry name" value="BLL5650 PROTEIN"/>
    <property type="match status" value="1"/>
</dbReference>
<keyword evidence="3" id="KW-0812">Transmembrane</keyword>
<dbReference type="Proteomes" id="UP000244880">
    <property type="component" value="Unassembled WGS sequence"/>
</dbReference>
<dbReference type="GO" id="GO:0030313">
    <property type="term" value="C:cell envelope"/>
    <property type="evidence" value="ECO:0007669"/>
    <property type="project" value="UniProtKB-SubCell"/>
</dbReference>
<dbReference type="SUPFAM" id="SSF51230">
    <property type="entry name" value="Single hybrid motif"/>
    <property type="match status" value="1"/>
</dbReference>
<dbReference type="OrthoDB" id="7857540at2"/>
<dbReference type="RefSeq" id="WP_108827809.1">
    <property type="nucleotide sequence ID" value="NZ_OMOR01000001.1"/>
</dbReference>
<proteinExistence type="predicted"/>
<name>A0A2R8BC19_9RHOB</name>
<keyword evidence="3" id="KW-0472">Membrane</keyword>
<dbReference type="Gene3D" id="2.40.50.100">
    <property type="match status" value="1"/>
</dbReference>
<dbReference type="InterPro" id="IPR011053">
    <property type="entry name" value="Single_hybrid_motif"/>
</dbReference>
<organism evidence="4 5">
    <name type="scientific">Ascidiaceihabitans donghaensis</name>
    <dbReference type="NCBI Taxonomy" id="1510460"/>
    <lineage>
        <taxon>Bacteria</taxon>
        <taxon>Pseudomonadati</taxon>
        <taxon>Pseudomonadota</taxon>
        <taxon>Alphaproteobacteria</taxon>
        <taxon>Rhodobacterales</taxon>
        <taxon>Paracoccaceae</taxon>
        <taxon>Ascidiaceihabitans</taxon>
    </lineage>
</organism>
<keyword evidence="2" id="KW-0175">Coiled coil</keyword>
<dbReference type="InterPro" id="IPR050465">
    <property type="entry name" value="UPF0194_transport"/>
</dbReference>
<feature type="transmembrane region" description="Helical" evidence="3">
    <location>
        <begin position="144"/>
        <end position="167"/>
    </location>
</feature>
<reference evidence="4 5" key="1">
    <citation type="submission" date="2018-03" db="EMBL/GenBank/DDBJ databases">
        <authorList>
            <person name="Keele B.F."/>
        </authorList>
    </citation>
    <scope>NUCLEOTIDE SEQUENCE [LARGE SCALE GENOMIC DNA]</scope>
    <source>
        <strain evidence="4 5">CECT 8599</strain>
    </source>
</reference>
<dbReference type="PANTHER" id="PTHR32347">
    <property type="entry name" value="EFFLUX SYSTEM COMPONENT YKNX-RELATED"/>
    <property type="match status" value="1"/>
</dbReference>
<dbReference type="EMBL" id="OMOR01000001">
    <property type="protein sequence ID" value="SPH20616.1"/>
    <property type="molecule type" value="Genomic_DNA"/>
</dbReference>
<evidence type="ECO:0000313" key="4">
    <source>
        <dbReference type="EMBL" id="SPH20616.1"/>
    </source>
</evidence>
<evidence type="ECO:0000256" key="3">
    <source>
        <dbReference type="SAM" id="Phobius"/>
    </source>
</evidence>
<comment type="subcellular location">
    <subcellularLocation>
        <location evidence="1">Cell envelope</location>
    </subcellularLocation>
</comment>